<evidence type="ECO:0000313" key="2">
    <source>
        <dbReference type="Proteomes" id="UP000826212"/>
    </source>
</evidence>
<name>A0AC61NQ55_9BACT</name>
<gene>
    <name evidence="1" type="ORF">K4L44_05065</name>
</gene>
<protein>
    <submittedName>
        <fullName evidence="1">DUF2752 domain-containing protein</fullName>
    </submittedName>
</protein>
<sequence length="118" mass="13518">MGILLLIAAVSLYFYIDPQRSNMFPKCTFLQLTGLQCPGCGSQRAIHQLLHGNIMEACRYNTFVIIAIPYILLGWFVEYQSIKHGKCNRIRNILYGRSAIYISAITITLFFLIRNNII</sequence>
<organism evidence="1 2">
    <name type="scientific">Halosquirtibacter laminarini</name>
    <dbReference type="NCBI Taxonomy" id="3374600"/>
    <lineage>
        <taxon>Bacteria</taxon>
        <taxon>Pseudomonadati</taxon>
        <taxon>Bacteroidota</taxon>
        <taxon>Bacteroidia</taxon>
        <taxon>Marinilabiliales</taxon>
        <taxon>Prolixibacteraceae</taxon>
        <taxon>Halosquirtibacter</taxon>
    </lineage>
</organism>
<dbReference type="Proteomes" id="UP000826212">
    <property type="component" value="Chromosome"/>
</dbReference>
<evidence type="ECO:0000313" key="1">
    <source>
        <dbReference type="EMBL" id="QZE15207.1"/>
    </source>
</evidence>
<reference evidence="1" key="1">
    <citation type="submission" date="2021-08" db="EMBL/GenBank/DDBJ databases">
        <title>Novel anaerobic bacterium isolated from sea squirt in East Sea, Republic of Korea.</title>
        <authorList>
            <person name="Nguyen T.H."/>
            <person name="Li Z."/>
            <person name="Lee Y.-J."/>
            <person name="Ko J."/>
            <person name="Kim S.-G."/>
        </authorList>
    </citation>
    <scope>NUCLEOTIDE SEQUENCE</scope>
    <source>
        <strain evidence="1">KCTC 25031</strain>
    </source>
</reference>
<accession>A0AC61NQ55</accession>
<keyword evidence="2" id="KW-1185">Reference proteome</keyword>
<proteinExistence type="predicted"/>
<dbReference type="EMBL" id="CP081303">
    <property type="protein sequence ID" value="QZE15207.1"/>
    <property type="molecule type" value="Genomic_DNA"/>
</dbReference>